<organism evidence="3 4">
    <name type="scientific">Pseudobacteriovorax antillogorgiicola</name>
    <dbReference type="NCBI Taxonomy" id="1513793"/>
    <lineage>
        <taxon>Bacteria</taxon>
        <taxon>Pseudomonadati</taxon>
        <taxon>Bdellovibrionota</taxon>
        <taxon>Oligoflexia</taxon>
        <taxon>Oligoflexales</taxon>
        <taxon>Pseudobacteriovoracaceae</taxon>
        <taxon>Pseudobacteriovorax</taxon>
    </lineage>
</organism>
<dbReference type="STRING" id="1513793.SAMN06296036_11768"/>
<name>A0A1Y6CGL1_9BACT</name>
<dbReference type="SUPFAM" id="SSF48452">
    <property type="entry name" value="TPR-like"/>
    <property type="match status" value="1"/>
</dbReference>
<feature type="domain" description="Ancillary SecYEG translocon subunit/Cell division coordinator CpoB TPR" evidence="2">
    <location>
        <begin position="118"/>
        <end position="254"/>
    </location>
</feature>
<dbReference type="AlphaFoldDB" id="A0A1Y6CGL1"/>
<dbReference type="Pfam" id="PF09976">
    <property type="entry name" value="TPR_21"/>
    <property type="match status" value="1"/>
</dbReference>
<keyword evidence="4" id="KW-1185">Reference proteome</keyword>
<reference evidence="4" key="1">
    <citation type="submission" date="2017-04" db="EMBL/GenBank/DDBJ databases">
        <authorList>
            <person name="Varghese N."/>
            <person name="Submissions S."/>
        </authorList>
    </citation>
    <scope>NUCLEOTIDE SEQUENCE [LARGE SCALE GENOMIC DNA]</scope>
    <source>
        <strain evidence="4">RKEM611</strain>
    </source>
</reference>
<keyword evidence="1" id="KW-0812">Transmembrane</keyword>
<proteinExistence type="predicted"/>
<gene>
    <name evidence="3" type="ORF">SAMN06296036_11768</name>
</gene>
<keyword evidence="1" id="KW-1133">Transmembrane helix</keyword>
<accession>A0A1Y6CGL1</accession>
<dbReference type="InterPro" id="IPR018704">
    <property type="entry name" value="SecYEG/CpoB_TPR"/>
</dbReference>
<dbReference type="EMBL" id="FWZT01000017">
    <property type="protein sequence ID" value="SMF55012.1"/>
    <property type="molecule type" value="Genomic_DNA"/>
</dbReference>
<keyword evidence="1" id="KW-0472">Membrane</keyword>
<feature type="transmembrane region" description="Helical" evidence="1">
    <location>
        <begin position="33"/>
        <end position="54"/>
    </location>
</feature>
<dbReference type="Gene3D" id="1.25.40.10">
    <property type="entry name" value="Tetratricopeptide repeat domain"/>
    <property type="match status" value="1"/>
</dbReference>
<evidence type="ECO:0000313" key="4">
    <source>
        <dbReference type="Proteomes" id="UP000192907"/>
    </source>
</evidence>
<protein>
    <submittedName>
        <fullName evidence="3">Tetratricopeptide repeat-containing protein</fullName>
    </submittedName>
</protein>
<evidence type="ECO:0000259" key="2">
    <source>
        <dbReference type="Pfam" id="PF09976"/>
    </source>
</evidence>
<evidence type="ECO:0000313" key="3">
    <source>
        <dbReference type="EMBL" id="SMF55012.1"/>
    </source>
</evidence>
<dbReference type="InterPro" id="IPR011990">
    <property type="entry name" value="TPR-like_helical_dom_sf"/>
</dbReference>
<sequence length="267" mass="29850">MSKKKDELNLKGPDAFQVRAAESVEYLKANSKLVVGIIGLVALSAIVALGFNYVSSQKLEDRQIAVSEADQIFDQESKAYEEKKAKLEKELDDLKLKSKEASTPEVEAQVKDLQARLDDMDSPDHTKSMEEYRRVYEEYKDSPQGKVAGIRYAHLIAEQNKLTEAKDILVEITKDAKNLPILQAQAGMILLSILEDLGQYEEALKQADQVLKVVGKELKPRVLLAKGRILYLHKDLEGAGKAFDEIIGSYENSQESEKARSLKALLN</sequence>
<evidence type="ECO:0000256" key="1">
    <source>
        <dbReference type="SAM" id="Phobius"/>
    </source>
</evidence>
<dbReference type="Proteomes" id="UP000192907">
    <property type="component" value="Unassembled WGS sequence"/>
</dbReference>
<dbReference type="RefSeq" id="WP_132322090.1">
    <property type="nucleotide sequence ID" value="NZ_FWZT01000017.1"/>
</dbReference>